<reference evidence="2" key="1">
    <citation type="journal article" date="2023" name="Hortic. Res.">
        <title>A chromosome-level phased genome enabling allele-level studies in sweet orange: a case study on citrus Huanglongbing tolerance.</title>
        <authorList>
            <person name="Wu B."/>
            <person name="Yu Q."/>
            <person name="Deng Z."/>
            <person name="Duan Y."/>
            <person name="Luo F."/>
            <person name="Gmitter F. Jr."/>
        </authorList>
    </citation>
    <scope>NUCLEOTIDE SEQUENCE [LARGE SCALE GENOMIC DNA]</scope>
    <source>
        <strain evidence="2">cv. Valencia</strain>
    </source>
</reference>
<dbReference type="Proteomes" id="UP000829398">
    <property type="component" value="Chromosome 5"/>
</dbReference>
<name>A0ACB8KBL5_CITSI</name>
<comment type="caution">
    <text evidence="1">The sequence shown here is derived from an EMBL/GenBank/DDBJ whole genome shotgun (WGS) entry which is preliminary data.</text>
</comment>
<dbReference type="EMBL" id="CM039174">
    <property type="protein sequence ID" value="KAH9751689.1"/>
    <property type="molecule type" value="Genomic_DNA"/>
</dbReference>
<organism evidence="1 2">
    <name type="scientific">Citrus sinensis</name>
    <name type="common">Sweet orange</name>
    <name type="synonym">Citrus aurantium var. sinensis</name>
    <dbReference type="NCBI Taxonomy" id="2711"/>
    <lineage>
        <taxon>Eukaryota</taxon>
        <taxon>Viridiplantae</taxon>
        <taxon>Streptophyta</taxon>
        <taxon>Embryophyta</taxon>
        <taxon>Tracheophyta</taxon>
        <taxon>Spermatophyta</taxon>
        <taxon>Magnoliopsida</taxon>
        <taxon>eudicotyledons</taxon>
        <taxon>Gunneridae</taxon>
        <taxon>Pentapetalae</taxon>
        <taxon>rosids</taxon>
        <taxon>malvids</taxon>
        <taxon>Sapindales</taxon>
        <taxon>Rutaceae</taxon>
        <taxon>Aurantioideae</taxon>
        <taxon>Citrus</taxon>
    </lineage>
</organism>
<accession>A0ACB8KBL5</accession>
<evidence type="ECO:0000313" key="1">
    <source>
        <dbReference type="EMBL" id="KAH9751689.1"/>
    </source>
</evidence>
<evidence type="ECO:0000313" key="2">
    <source>
        <dbReference type="Proteomes" id="UP000829398"/>
    </source>
</evidence>
<protein>
    <submittedName>
        <fullName evidence="1">Uncharacterized protein</fullName>
    </submittedName>
</protein>
<sequence>MTVRRLRREQRNSKTVSGMNNLQDGGNLNHHGPLQPVNIQEEQNEQANGRQPCNNNIIYIGDGKDRAIRDYAMLTPQVVHPGIIRPEVDVVNFELKPVMFPMLQTVGQFNRLPNEDPHLNLKLFLEEYIAKNEAIVQSQAVSLRNLENQMGQLAPAMSSRTQGSLPSNKEDPRRESKEQCKVISLRSGKNIDIPVEMTKKGLEYNSAQKPTQKGSLLQQTLHQDTDYMGQATATAEEIQPEHAEKEVATPVATTFTNLNKQSLVPPESNQQFRHPPPFPKRFQKQKQDKQFSKFLEVLKQLHINLPFVEALEQMPNYVKFLKDILVRKRRLGEFETVALTQESSHMLQNKISAKVKDLGSFTIPCSIGTRYAGRVLCDLGASINLMPLSVFKQLGVGECGPTTVTLQLADRSHAYPKGKIEDVLVKVNKFIFPVDFIVLDFEADKEVPIILGRPFLATRKTLIDVQKGEHTMRVNNQQVTFNVLEAMRNPDEVEDCNFLSVVNFVVADRMDRCCSKAFDKVNTFDDVEEEDVAAIQTDWMKEKQSDRHTRFIEHLNLSDREVKKPLPSIESPSSLELKLLPSHLKYAYLGQNNTLPVIISSTLDAGKKQSLVDLLGKYRRAIGWTMADIKRIRPSICMHKILLEDCSNNSVEHQRRLNPIMKEVVKKEIIKWLDAGIIYPISDSSWVSPVQCVPKKGGITIIANEKMNLFLQGQ</sequence>
<proteinExistence type="predicted"/>
<gene>
    <name evidence="1" type="ORF">KPL71_014391</name>
</gene>
<keyword evidence="2" id="KW-1185">Reference proteome</keyword>